<dbReference type="InterPro" id="IPR025857">
    <property type="entry name" value="MacB_PCD"/>
</dbReference>
<organism evidence="9 10">
    <name type="scientific">Engelhardtia mirabilis</name>
    <dbReference type="NCBI Taxonomy" id="2528011"/>
    <lineage>
        <taxon>Bacteria</taxon>
        <taxon>Pseudomonadati</taxon>
        <taxon>Planctomycetota</taxon>
        <taxon>Planctomycetia</taxon>
        <taxon>Planctomycetia incertae sedis</taxon>
        <taxon>Engelhardtia</taxon>
    </lineage>
</organism>
<keyword evidence="9" id="KW-0067">ATP-binding</keyword>
<dbReference type="GO" id="GO:0005886">
    <property type="term" value="C:plasma membrane"/>
    <property type="evidence" value="ECO:0007669"/>
    <property type="project" value="UniProtKB-SubCell"/>
</dbReference>
<evidence type="ECO:0000256" key="4">
    <source>
        <dbReference type="ARBA" id="ARBA00022989"/>
    </source>
</evidence>
<dbReference type="PANTHER" id="PTHR30572:SF15">
    <property type="entry name" value="ABC TRANSPORTER PERMEASE"/>
    <property type="match status" value="1"/>
</dbReference>
<keyword evidence="5 6" id="KW-0472">Membrane</keyword>
<feature type="transmembrane region" description="Helical" evidence="6">
    <location>
        <begin position="21"/>
        <end position="40"/>
    </location>
</feature>
<name>A0A518BR07_9BACT</name>
<evidence type="ECO:0000256" key="2">
    <source>
        <dbReference type="ARBA" id="ARBA00022475"/>
    </source>
</evidence>
<dbReference type="GO" id="GO:0022857">
    <property type="term" value="F:transmembrane transporter activity"/>
    <property type="evidence" value="ECO:0007669"/>
    <property type="project" value="TreeGrafter"/>
</dbReference>
<feature type="domain" description="MacB-like periplasmic core" evidence="8">
    <location>
        <begin position="20"/>
        <end position="229"/>
    </location>
</feature>
<feature type="domain" description="ABC3 transporter permease C-terminal" evidence="7">
    <location>
        <begin position="261"/>
        <end position="381"/>
    </location>
</feature>
<dbReference type="Pfam" id="PF12704">
    <property type="entry name" value="MacB_PCD"/>
    <property type="match status" value="1"/>
</dbReference>
<evidence type="ECO:0000313" key="9">
    <source>
        <dbReference type="EMBL" id="QDU69402.1"/>
    </source>
</evidence>
<dbReference type="Proteomes" id="UP000316921">
    <property type="component" value="Chromosome"/>
</dbReference>
<comment type="subcellular location">
    <subcellularLocation>
        <location evidence="1">Cell membrane</location>
        <topology evidence="1">Multi-pass membrane protein</topology>
    </subcellularLocation>
</comment>
<dbReference type="GO" id="GO:0005524">
    <property type="term" value="F:ATP binding"/>
    <property type="evidence" value="ECO:0007669"/>
    <property type="project" value="UniProtKB-KW"/>
</dbReference>
<dbReference type="InterPro" id="IPR003838">
    <property type="entry name" value="ABC3_permease_C"/>
</dbReference>
<gene>
    <name evidence="9" type="primary">macB_5</name>
    <name evidence="9" type="ORF">Pla133_45210</name>
</gene>
<dbReference type="GO" id="GO:0016787">
    <property type="term" value="F:hydrolase activity"/>
    <property type="evidence" value="ECO:0007669"/>
    <property type="project" value="UniProtKB-KW"/>
</dbReference>
<evidence type="ECO:0000256" key="5">
    <source>
        <dbReference type="ARBA" id="ARBA00023136"/>
    </source>
</evidence>
<dbReference type="KEGG" id="pbap:Pla133_45210"/>
<dbReference type="RefSeq" id="WP_145069263.1">
    <property type="nucleotide sequence ID" value="NZ_CP036287.1"/>
</dbReference>
<dbReference type="InterPro" id="IPR050250">
    <property type="entry name" value="Macrolide_Exporter_MacB"/>
</dbReference>
<evidence type="ECO:0000256" key="1">
    <source>
        <dbReference type="ARBA" id="ARBA00004651"/>
    </source>
</evidence>
<accession>A0A518BR07</accession>
<sequence>MHLVPFSYNLRSLFVRRSSTLLTIVGIGATVAVLSGVLSLQQGFKTLFTSSGREDVAVFLRPGSTNEGDSVFTLEGTEILIKSLPEFALDERGRPLAAAERYLAVRRQKLDGGETNVPIRGVQPMSYAVHAELLELVDGRWPAPGADEVIAGSALTGRIVNTAIGDVITLNTTPFRVVGEMRSEGPFNSELWGDAERIGVALERPLYNRVVGILREGASVAELARRLEDDKRVPAKVVSELDYLSGQTEALSIVLLFLGSFLASIMGVAAVFTGTNTMLASISARSHEIGIMRAMGFRPFPVFLAFLSEALLLGLLGGAVGIAMALPLNGVKTGTTNFQTFTEVAFAFKLTPTVLATAVTFAVVLGLLGGAWPAWRAARMRPAEALRRG</sequence>
<keyword evidence="9" id="KW-0547">Nucleotide-binding</keyword>
<keyword evidence="10" id="KW-1185">Reference proteome</keyword>
<keyword evidence="2" id="KW-1003">Cell membrane</keyword>
<feature type="transmembrane region" description="Helical" evidence="6">
    <location>
        <begin position="253"/>
        <end position="279"/>
    </location>
</feature>
<proteinExistence type="predicted"/>
<reference evidence="9 10" key="1">
    <citation type="submission" date="2019-02" db="EMBL/GenBank/DDBJ databases">
        <title>Deep-cultivation of Planctomycetes and their phenomic and genomic characterization uncovers novel biology.</title>
        <authorList>
            <person name="Wiegand S."/>
            <person name="Jogler M."/>
            <person name="Boedeker C."/>
            <person name="Pinto D."/>
            <person name="Vollmers J."/>
            <person name="Rivas-Marin E."/>
            <person name="Kohn T."/>
            <person name="Peeters S.H."/>
            <person name="Heuer A."/>
            <person name="Rast P."/>
            <person name="Oberbeckmann S."/>
            <person name="Bunk B."/>
            <person name="Jeske O."/>
            <person name="Meyerdierks A."/>
            <person name="Storesund J.E."/>
            <person name="Kallscheuer N."/>
            <person name="Luecker S."/>
            <person name="Lage O.M."/>
            <person name="Pohl T."/>
            <person name="Merkel B.J."/>
            <person name="Hornburger P."/>
            <person name="Mueller R.-W."/>
            <person name="Bruemmer F."/>
            <person name="Labrenz M."/>
            <person name="Spormann A.M."/>
            <person name="Op den Camp H."/>
            <person name="Overmann J."/>
            <person name="Amann R."/>
            <person name="Jetten M.S.M."/>
            <person name="Mascher T."/>
            <person name="Medema M.H."/>
            <person name="Devos D.P."/>
            <person name="Kaster A.-K."/>
            <person name="Ovreas L."/>
            <person name="Rohde M."/>
            <person name="Galperin M.Y."/>
            <person name="Jogler C."/>
        </authorList>
    </citation>
    <scope>NUCLEOTIDE SEQUENCE [LARGE SCALE GENOMIC DNA]</scope>
    <source>
        <strain evidence="9 10">Pla133</strain>
    </source>
</reference>
<dbReference type="EMBL" id="CP036287">
    <property type="protein sequence ID" value="QDU69402.1"/>
    <property type="molecule type" value="Genomic_DNA"/>
</dbReference>
<evidence type="ECO:0000256" key="3">
    <source>
        <dbReference type="ARBA" id="ARBA00022692"/>
    </source>
</evidence>
<keyword evidence="4 6" id="KW-1133">Transmembrane helix</keyword>
<feature type="transmembrane region" description="Helical" evidence="6">
    <location>
        <begin position="346"/>
        <end position="372"/>
    </location>
</feature>
<keyword evidence="3 6" id="KW-0812">Transmembrane</keyword>
<dbReference type="Pfam" id="PF02687">
    <property type="entry name" value="FtsX"/>
    <property type="match status" value="1"/>
</dbReference>
<evidence type="ECO:0000259" key="8">
    <source>
        <dbReference type="Pfam" id="PF12704"/>
    </source>
</evidence>
<dbReference type="PANTHER" id="PTHR30572">
    <property type="entry name" value="MEMBRANE COMPONENT OF TRANSPORTER-RELATED"/>
    <property type="match status" value="1"/>
</dbReference>
<evidence type="ECO:0000256" key="6">
    <source>
        <dbReference type="SAM" id="Phobius"/>
    </source>
</evidence>
<dbReference type="AlphaFoldDB" id="A0A518BR07"/>
<evidence type="ECO:0000259" key="7">
    <source>
        <dbReference type="Pfam" id="PF02687"/>
    </source>
</evidence>
<protein>
    <submittedName>
        <fullName evidence="9">Macrolide export ATP-binding/permease protein MacB</fullName>
        <ecNumber evidence="9">3.6.3.-</ecNumber>
    </submittedName>
</protein>
<evidence type="ECO:0000313" key="10">
    <source>
        <dbReference type="Proteomes" id="UP000316921"/>
    </source>
</evidence>
<feature type="transmembrane region" description="Helical" evidence="6">
    <location>
        <begin position="300"/>
        <end position="326"/>
    </location>
</feature>
<dbReference type="EC" id="3.6.3.-" evidence="9"/>
<keyword evidence="9" id="KW-0378">Hydrolase</keyword>